<keyword evidence="1" id="KW-0732">Signal</keyword>
<gene>
    <name evidence="3" type="ORF">GCM10023093_07990</name>
</gene>
<evidence type="ECO:0000313" key="3">
    <source>
        <dbReference type="EMBL" id="GAA4462095.1"/>
    </source>
</evidence>
<name>A0ABP8N6C1_9BACT</name>
<dbReference type="InterPro" id="IPR025665">
    <property type="entry name" value="Beta-barrel_OMP_2"/>
</dbReference>
<accession>A0ABP8N6C1</accession>
<evidence type="ECO:0000256" key="1">
    <source>
        <dbReference type="SAM" id="SignalP"/>
    </source>
</evidence>
<dbReference type="Pfam" id="PF13568">
    <property type="entry name" value="OMP_b-brl_2"/>
    <property type="match status" value="1"/>
</dbReference>
<proteinExistence type="predicted"/>
<feature type="chain" id="PRO_5045865822" description="Outer membrane protein beta-barrel domain-containing protein" evidence="1">
    <location>
        <begin position="23"/>
        <end position="246"/>
    </location>
</feature>
<evidence type="ECO:0000313" key="4">
    <source>
        <dbReference type="Proteomes" id="UP001500067"/>
    </source>
</evidence>
<feature type="domain" description="Outer membrane protein beta-barrel" evidence="2">
    <location>
        <begin position="72"/>
        <end position="226"/>
    </location>
</feature>
<dbReference type="EMBL" id="BAABFA010000007">
    <property type="protein sequence ID" value="GAA4462095.1"/>
    <property type="molecule type" value="Genomic_DNA"/>
</dbReference>
<dbReference type="Proteomes" id="UP001500067">
    <property type="component" value="Unassembled WGS sequence"/>
</dbReference>
<organism evidence="3 4">
    <name type="scientific">Nemorincola caseinilytica</name>
    <dbReference type="NCBI Taxonomy" id="2054315"/>
    <lineage>
        <taxon>Bacteria</taxon>
        <taxon>Pseudomonadati</taxon>
        <taxon>Bacteroidota</taxon>
        <taxon>Chitinophagia</taxon>
        <taxon>Chitinophagales</taxon>
        <taxon>Chitinophagaceae</taxon>
        <taxon>Nemorincola</taxon>
    </lineage>
</organism>
<protein>
    <recommendedName>
        <fullName evidence="2">Outer membrane protein beta-barrel domain-containing protein</fullName>
    </recommendedName>
</protein>
<keyword evidence="4" id="KW-1185">Reference proteome</keyword>
<comment type="caution">
    <text evidence="3">The sequence shown here is derived from an EMBL/GenBank/DDBJ whole genome shotgun (WGS) entry which is preliminary data.</text>
</comment>
<feature type="signal peptide" evidence="1">
    <location>
        <begin position="1"/>
        <end position="22"/>
    </location>
</feature>
<reference evidence="4" key="1">
    <citation type="journal article" date="2019" name="Int. J. Syst. Evol. Microbiol.">
        <title>The Global Catalogue of Microorganisms (GCM) 10K type strain sequencing project: providing services to taxonomists for standard genome sequencing and annotation.</title>
        <authorList>
            <consortium name="The Broad Institute Genomics Platform"/>
            <consortium name="The Broad Institute Genome Sequencing Center for Infectious Disease"/>
            <person name="Wu L."/>
            <person name="Ma J."/>
        </authorList>
    </citation>
    <scope>NUCLEOTIDE SEQUENCE [LARGE SCALE GENOMIC DNA]</scope>
    <source>
        <strain evidence="4">JCM 32105</strain>
    </source>
</reference>
<evidence type="ECO:0000259" key="2">
    <source>
        <dbReference type="Pfam" id="PF13568"/>
    </source>
</evidence>
<sequence length="246" mass="27089">MNMRKILAVIALMVVCATRVSAQNGYSINVSSKDSLPQITKSARDFVLVQFGYASWNKETSDTAKVNTKPFAYTFNAFLCYDFPIKKSKLSFAAGLGISTTSIYMDKQVLYTSDTGVGGYDANFMKDSITGYKRYKFNTAYLQAPFELRYFSNINNRNKGFKAAIGLQVGTLLGAHTKGLRSVEGTNIKDKVSTKRYISPWNFAATARVGWGNFSIFGSYNLTNVFKDNAGPTLTPMSVGICLTGL</sequence>